<feature type="region of interest" description="Disordered" evidence="1">
    <location>
        <begin position="84"/>
        <end position="105"/>
    </location>
</feature>
<name>A0A9J5XQ69_SOLCO</name>
<evidence type="ECO:0000313" key="2">
    <source>
        <dbReference type="EMBL" id="KAG5589655.1"/>
    </source>
</evidence>
<sequence>MTLTFMVTLQGTSGTTLVMFTKANESNSIMTFKNLFSHQYCKPSLTATASTTKLVKSSSFKPLAPTRSPSLFLTQKVAILGPRLPLEAPPVHSSHGGRTDISDSR</sequence>
<proteinExistence type="predicted"/>
<accession>A0A9J5XQ69</accession>
<dbReference type="EMBL" id="JACXVP010000008">
    <property type="protein sequence ID" value="KAG5589655.1"/>
    <property type="molecule type" value="Genomic_DNA"/>
</dbReference>
<protein>
    <submittedName>
        <fullName evidence="2">Uncharacterized protein</fullName>
    </submittedName>
</protein>
<evidence type="ECO:0000256" key="1">
    <source>
        <dbReference type="SAM" id="MobiDB-lite"/>
    </source>
</evidence>
<dbReference type="Proteomes" id="UP000824120">
    <property type="component" value="Chromosome 8"/>
</dbReference>
<keyword evidence="3" id="KW-1185">Reference proteome</keyword>
<comment type="caution">
    <text evidence="2">The sequence shown here is derived from an EMBL/GenBank/DDBJ whole genome shotgun (WGS) entry which is preliminary data.</text>
</comment>
<gene>
    <name evidence="2" type="ORF">H5410_040169</name>
</gene>
<reference evidence="2 3" key="1">
    <citation type="submission" date="2020-09" db="EMBL/GenBank/DDBJ databases">
        <title>De no assembly of potato wild relative species, Solanum commersonii.</title>
        <authorList>
            <person name="Cho K."/>
        </authorList>
    </citation>
    <scope>NUCLEOTIDE SEQUENCE [LARGE SCALE GENOMIC DNA]</scope>
    <source>
        <strain evidence="2">LZ3.2</strain>
        <tissue evidence="2">Leaf</tissue>
    </source>
</reference>
<dbReference type="AlphaFoldDB" id="A0A9J5XQ69"/>
<organism evidence="2 3">
    <name type="scientific">Solanum commersonii</name>
    <name type="common">Commerson's wild potato</name>
    <name type="synonym">Commerson's nightshade</name>
    <dbReference type="NCBI Taxonomy" id="4109"/>
    <lineage>
        <taxon>Eukaryota</taxon>
        <taxon>Viridiplantae</taxon>
        <taxon>Streptophyta</taxon>
        <taxon>Embryophyta</taxon>
        <taxon>Tracheophyta</taxon>
        <taxon>Spermatophyta</taxon>
        <taxon>Magnoliopsida</taxon>
        <taxon>eudicotyledons</taxon>
        <taxon>Gunneridae</taxon>
        <taxon>Pentapetalae</taxon>
        <taxon>asterids</taxon>
        <taxon>lamiids</taxon>
        <taxon>Solanales</taxon>
        <taxon>Solanaceae</taxon>
        <taxon>Solanoideae</taxon>
        <taxon>Solaneae</taxon>
        <taxon>Solanum</taxon>
    </lineage>
</organism>
<evidence type="ECO:0000313" key="3">
    <source>
        <dbReference type="Proteomes" id="UP000824120"/>
    </source>
</evidence>